<keyword evidence="6" id="KW-0472">Membrane</keyword>
<accession>A0ABX0S7J6</accession>
<keyword evidence="3" id="KW-0547">Nucleotide-binding</keyword>
<feature type="compositionally biased region" description="Low complexity" evidence="8">
    <location>
        <begin position="62"/>
        <end position="77"/>
    </location>
</feature>
<dbReference type="InterPro" id="IPR008266">
    <property type="entry name" value="Tyr_kinase_AS"/>
</dbReference>
<evidence type="ECO:0000313" key="11">
    <source>
        <dbReference type="EMBL" id="NIG60618.1"/>
    </source>
</evidence>
<dbReference type="InterPro" id="IPR050449">
    <property type="entry name" value="Ephrin_rcpt_TKs"/>
</dbReference>
<gene>
    <name evidence="11" type="ORF">BU61_4420</name>
</gene>
<dbReference type="PRINTS" id="PR00109">
    <property type="entry name" value="TYRKINASE"/>
</dbReference>
<dbReference type="PROSITE" id="PS00109">
    <property type="entry name" value="PROTEIN_KINASE_TYR"/>
    <property type="match status" value="1"/>
</dbReference>
<protein>
    <submittedName>
        <fullName evidence="11">Ephrin type-A receptor</fullName>
    </submittedName>
</protein>
<dbReference type="Gene3D" id="3.30.200.20">
    <property type="entry name" value="Phosphorylase Kinase, domain 1"/>
    <property type="match status" value="1"/>
</dbReference>
<dbReference type="PROSITE" id="PS50105">
    <property type="entry name" value="SAM_DOMAIN"/>
    <property type="match status" value="1"/>
</dbReference>
<organism evidence="11 12">
    <name type="scientific">Pontoporia blainvillei</name>
    <name type="common">Franciscana</name>
    <name type="synonym">Delphinus blainvillei</name>
    <dbReference type="NCBI Taxonomy" id="48723"/>
    <lineage>
        <taxon>Eukaryota</taxon>
        <taxon>Metazoa</taxon>
        <taxon>Chordata</taxon>
        <taxon>Craniata</taxon>
        <taxon>Vertebrata</taxon>
        <taxon>Euteleostomi</taxon>
        <taxon>Mammalia</taxon>
        <taxon>Eutheria</taxon>
        <taxon>Laurasiatheria</taxon>
        <taxon>Artiodactyla</taxon>
        <taxon>Whippomorpha</taxon>
        <taxon>Cetacea</taxon>
        <taxon>Odontoceti</taxon>
        <taxon>Pontoporiidae</taxon>
        <taxon>Pontoporia</taxon>
    </lineage>
</organism>
<dbReference type="SMART" id="SM00219">
    <property type="entry name" value="TyrKc"/>
    <property type="match status" value="1"/>
</dbReference>
<keyword evidence="4" id="KW-0418">Kinase</keyword>
<feature type="region of interest" description="Disordered" evidence="8">
    <location>
        <begin position="56"/>
        <end position="86"/>
    </location>
</feature>
<keyword evidence="12" id="KW-1185">Reference proteome</keyword>
<evidence type="ECO:0000256" key="5">
    <source>
        <dbReference type="ARBA" id="ARBA00022840"/>
    </source>
</evidence>
<dbReference type="SUPFAM" id="SSF56112">
    <property type="entry name" value="Protein kinase-like (PK-like)"/>
    <property type="match status" value="1"/>
</dbReference>
<comment type="caution">
    <text evidence="11">The sequence shown here is derived from an EMBL/GenBank/DDBJ whole genome shotgun (WGS) entry which is preliminary data.</text>
</comment>
<evidence type="ECO:0000313" key="12">
    <source>
        <dbReference type="Proteomes" id="UP001165941"/>
    </source>
</evidence>
<dbReference type="InterPro" id="IPR001660">
    <property type="entry name" value="SAM"/>
</dbReference>
<dbReference type="Pfam" id="PF00536">
    <property type="entry name" value="SAM_1"/>
    <property type="match status" value="1"/>
</dbReference>
<dbReference type="InterPro" id="IPR001245">
    <property type="entry name" value="Ser-Thr/Tyr_kinase_cat_dom"/>
</dbReference>
<evidence type="ECO:0000256" key="2">
    <source>
        <dbReference type="ARBA" id="ARBA00022679"/>
    </source>
</evidence>
<proteinExistence type="predicted"/>
<evidence type="ECO:0000256" key="6">
    <source>
        <dbReference type="ARBA" id="ARBA00023136"/>
    </source>
</evidence>
<evidence type="ECO:0000256" key="1">
    <source>
        <dbReference type="ARBA" id="ARBA00004167"/>
    </source>
</evidence>
<feature type="domain" description="SAM" evidence="10">
    <location>
        <begin position="331"/>
        <end position="391"/>
    </location>
</feature>
<dbReference type="InterPro" id="IPR013761">
    <property type="entry name" value="SAM/pointed_sf"/>
</dbReference>
<dbReference type="EMBL" id="PGGH01201652">
    <property type="protein sequence ID" value="NIG60618.1"/>
    <property type="molecule type" value="Genomic_DNA"/>
</dbReference>
<sequence>MPVAIKALKAGHTERQRRDFLSEASIMGQFDHPNIIRLEGVVTRGPQMTWQGRGPKAWNPSGNPGFPGALGAGPAPGSSQRGRGGMFLIPPPRATSSPAPSPGQLAMIVTEYMENGSLDTFLRTHDGQFTIMQLVGMLRGVGAGMRYLSDLGYVHRDLAARNVLVDGNLVCKVSDFGLSRVLEDDPDAAYTTTGGKIPIRWTAPEAIAFRTFSWASDVWSFGVVMWEVLAYGERPYWNMTNRDVISSVEEGYRLPAPMGCPRTLHQLMLDCWHKDRAQRPRFSQIVSVLDTLIRSPESLRATATVNRCPPPAFARSCCDLRGGGGGGGGLTVGDWLDSIRMGRYRDHFAAGGYSSLGMVLRMNAQDVRALGITLMGHQKKILGSIQTMRAQLTSTQGPHRHL</sequence>
<dbReference type="PROSITE" id="PS50011">
    <property type="entry name" value="PROTEIN_KINASE_DOM"/>
    <property type="match status" value="1"/>
</dbReference>
<evidence type="ECO:0000259" key="9">
    <source>
        <dbReference type="PROSITE" id="PS50011"/>
    </source>
</evidence>
<evidence type="ECO:0000256" key="4">
    <source>
        <dbReference type="ARBA" id="ARBA00022777"/>
    </source>
</evidence>
<reference evidence="11" key="1">
    <citation type="submission" date="2018-05" db="EMBL/GenBank/DDBJ databases">
        <authorList>
            <person name="Pedro S.L.S."/>
            <person name="Freitas R.C."/>
            <person name="Barreto A.S."/>
            <person name="Lima A.O.S."/>
        </authorList>
    </citation>
    <scope>NUCLEOTIDE SEQUENCE</scope>
    <source>
        <strain evidence="11">BP203</strain>
        <tissue evidence="11">Muscle</tissue>
    </source>
</reference>
<dbReference type="Gene3D" id="1.10.150.50">
    <property type="entry name" value="Transcription Factor, Ets-1"/>
    <property type="match status" value="1"/>
</dbReference>
<dbReference type="InterPro" id="IPR000719">
    <property type="entry name" value="Prot_kinase_dom"/>
</dbReference>
<evidence type="ECO:0000256" key="7">
    <source>
        <dbReference type="ARBA" id="ARBA00023170"/>
    </source>
</evidence>
<dbReference type="SMART" id="SM00454">
    <property type="entry name" value="SAM"/>
    <property type="match status" value="1"/>
</dbReference>
<dbReference type="Proteomes" id="UP001165941">
    <property type="component" value="Unassembled WGS sequence"/>
</dbReference>
<keyword evidence="5" id="KW-0067">ATP-binding</keyword>
<dbReference type="SUPFAM" id="SSF47769">
    <property type="entry name" value="SAM/Pointed domain"/>
    <property type="match status" value="1"/>
</dbReference>
<evidence type="ECO:0000256" key="3">
    <source>
        <dbReference type="ARBA" id="ARBA00022741"/>
    </source>
</evidence>
<dbReference type="CDD" id="cd09550">
    <property type="entry name" value="SAM_EPH-A8"/>
    <property type="match status" value="1"/>
</dbReference>
<dbReference type="InterPro" id="IPR011009">
    <property type="entry name" value="Kinase-like_dom_sf"/>
</dbReference>
<dbReference type="PANTHER" id="PTHR46877">
    <property type="entry name" value="EPH RECEPTOR A5"/>
    <property type="match status" value="1"/>
</dbReference>
<evidence type="ECO:0000259" key="10">
    <source>
        <dbReference type="PROSITE" id="PS50105"/>
    </source>
</evidence>
<dbReference type="InterPro" id="IPR020635">
    <property type="entry name" value="Tyr_kinase_cat_dom"/>
</dbReference>
<keyword evidence="2" id="KW-0808">Transferase</keyword>
<name>A0ABX0S7J6_PONBL</name>
<comment type="subcellular location">
    <subcellularLocation>
        <location evidence="1">Membrane</location>
        <topology evidence="1">Single-pass membrane protein</topology>
    </subcellularLocation>
</comment>
<dbReference type="Gene3D" id="1.10.510.10">
    <property type="entry name" value="Transferase(Phosphotransferase) domain 1"/>
    <property type="match status" value="1"/>
</dbReference>
<evidence type="ECO:0000256" key="8">
    <source>
        <dbReference type="SAM" id="MobiDB-lite"/>
    </source>
</evidence>
<feature type="domain" description="Protein kinase" evidence="9">
    <location>
        <begin position="1"/>
        <end position="293"/>
    </location>
</feature>
<dbReference type="Pfam" id="PF07714">
    <property type="entry name" value="PK_Tyr_Ser-Thr"/>
    <property type="match status" value="2"/>
</dbReference>
<dbReference type="PANTHER" id="PTHR46877:SF7">
    <property type="entry name" value="EPHRIN TYPE-A RECEPTOR 8"/>
    <property type="match status" value="1"/>
</dbReference>
<keyword evidence="7 11" id="KW-0675">Receptor</keyword>